<dbReference type="InterPro" id="IPR008972">
    <property type="entry name" value="Cupredoxin"/>
</dbReference>
<feature type="signal peptide" evidence="3">
    <location>
        <begin position="1"/>
        <end position="19"/>
    </location>
</feature>
<keyword evidence="2" id="KW-0812">Transmembrane</keyword>
<keyword evidence="2" id="KW-1133">Transmembrane helix</keyword>
<feature type="compositionally biased region" description="Low complexity" evidence="1">
    <location>
        <begin position="217"/>
        <end position="237"/>
    </location>
</feature>
<dbReference type="SUPFAM" id="SSF49503">
    <property type="entry name" value="Cupredoxins"/>
    <property type="match status" value="1"/>
</dbReference>
<feature type="region of interest" description="Disordered" evidence="1">
    <location>
        <begin position="43"/>
        <end position="62"/>
    </location>
</feature>
<dbReference type="EMBL" id="WNWS01000890">
    <property type="protein sequence ID" value="KAE9963187.1"/>
    <property type="molecule type" value="Genomic_DNA"/>
</dbReference>
<dbReference type="AlphaFoldDB" id="A0A8H3U4T8"/>
<feature type="transmembrane region" description="Helical" evidence="2">
    <location>
        <begin position="242"/>
        <end position="267"/>
    </location>
</feature>
<evidence type="ECO:0000313" key="4">
    <source>
        <dbReference type="EMBL" id="KAE9963187.1"/>
    </source>
</evidence>
<evidence type="ECO:0008006" key="6">
    <source>
        <dbReference type="Google" id="ProtNLM"/>
    </source>
</evidence>
<evidence type="ECO:0000256" key="3">
    <source>
        <dbReference type="SAM" id="SignalP"/>
    </source>
</evidence>
<keyword evidence="3" id="KW-0732">Signal</keyword>
<evidence type="ECO:0000313" key="5">
    <source>
        <dbReference type="Proteomes" id="UP000447873"/>
    </source>
</evidence>
<accession>A0A8H3U4T8</accession>
<feature type="region of interest" description="Disordered" evidence="1">
    <location>
        <begin position="215"/>
        <end position="237"/>
    </location>
</feature>
<evidence type="ECO:0000256" key="2">
    <source>
        <dbReference type="SAM" id="Phobius"/>
    </source>
</evidence>
<proteinExistence type="predicted"/>
<dbReference type="CDD" id="cd00920">
    <property type="entry name" value="Cupredoxin"/>
    <property type="match status" value="1"/>
</dbReference>
<feature type="compositionally biased region" description="Polar residues" evidence="1">
    <location>
        <begin position="323"/>
        <end position="333"/>
    </location>
</feature>
<organism evidence="4 5">
    <name type="scientific">Venturia inaequalis</name>
    <name type="common">Apple scab fungus</name>
    <dbReference type="NCBI Taxonomy" id="5025"/>
    <lineage>
        <taxon>Eukaryota</taxon>
        <taxon>Fungi</taxon>
        <taxon>Dikarya</taxon>
        <taxon>Ascomycota</taxon>
        <taxon>Pezizomycotina</taxon>
        <taxon>Dothideomycetes</taxon>
        <taxon>Pleosporomycetidae</taxon>
        <taxon>Venturiales</taxon>
        <taxon>Venturiaceae</taxon>
        <taxon>Venturia</taxon>
    </lineage>
</organism>
<gene>
    <name evidence="4" type="ORF">EG328_011626</name>
</gene>
<feature type="region of interest" description="Disordered" evidence="1">
    <location>
        <begin position="281"/>
        <end position="335"/>
    </location>
</feature>
<dbReference type="OrthoDB" id="2331100at2759"/>
<feature type="chain" id="PRO_5034046961" description="Extracellular serine-rich protein" evidence="3">
    <location>
        <begin position="20"/>
        <end position="425"/>
    </location>
</feature>
<protein>
    <recommendedName>
        <fullName evidence="6">Extracellular serine-rich protein</fullName>
    </recommendedName>
</protein>
<evidence type="ECO:0000256" key="1">
    <source>
        <dbReference type="SAM" id="MobiDB-lite"/>
    </source>
</evidence>
<comment type="caution">
    <text evidence="4">The sequence shown here is derived from an EMBL/GenBank/DDBJ whole genome shotgun (WGS) entry which is preliminary data.</text>
</comment>
<dbReference type="InterPro" id="IPR052953">
    <property type="entry name" value="Ser-rich/MCO-related"/>
</dbReference>
<dbReference type="Proteomes" id="UP000447873">
    <property type="component" value="Unassembled WGS sequence"/>
</dbReference>
<dbReference type="Gene3D" id="2.60.40.420">
    <property type="entry name" value="Cupredoxins - blue copper proteins"/>
    <property type="match status" value="1"/>
</dbReference>
<reference evidence="4 5" key="1">
    <citation type="submission" date="2018-12" db="EMBL/GenBank/DDBJ databases">
        <title>Venturia inaequalis Genome Resource.</title>
        <authorList>
            <person name="Lichtner F.J."/>
        </authorList>
    </citation>
    <scope>NUCLEOTIDE SEQUENCE [LARGE SCALE GENOMIC DNA]</scope>
    <source>
        <strain evidence="4 5">120213</strain>
    </source>
</reference>
<feature type="compositionally biased region" description="Low complexity" evidence="1">
    <location>
        <begin position="43"/>
        <end position="61"/>
    </location>
</feature>
<dbReference type="PANTHER" id="PTHR34883:SF8">
    <property type="entry name" value="EXTRACELLULAR SERINE-RICH PROTEIN (AFU_ORTHOLOGUE AFUA_6G00670)"/>
    <property type="match status" value="1"/>
</dbReference>
<dbReference type="PANTHER" id="PTHR34883">
    <property type="entry name" value="SERINE-RICH PROTEIN, PUTATIVE-RELATED-RELATED"/>
    <property type="match status" value="1"/>
</dbReference>
<sequence length="425" mass="43744">MRLFSQISFSFLFALSVSAQSSAGTSTASTRAASSSISSRVASSTSSSTKSSATAGSTPTTHRINVGQAGAHSFSDNSIFAPVGDIIQFVFYQSNHSVIRGEYFAADDCPNGYCNPCIPYEAIHGPSDLALFSGNQLVINTPSSSSTSPTDKVWKYTVTNASMPVWYYCNAINSCTPNGMVGVINPLESQSIDKQIASAKKAAYQLAPGEALPIEGASSTSASTSTPTSTSSASHPAHKSTLSAGAIAGIVIGALAILAIAAALFYFMGRSKTYKDMFASSRHGNGSEHPGVPQSEMGMSDRVGPWNPGPTGAAAAAAAPYQDNPNGSVSGLGSQDHRISQMTYNSVAQSNSGTFVGYNRNTGEPEFAAEVPADTGAAVYSAKTSPALKQGAWAAPQPSPGFVGGNPEAPVYEAPGDTPGRREKA</sequence>
<feature type="region of interest" description="Disordered" evidence="1">
    <location>
        <begin position="386"/>
        <end position="425"/>
    </location>
</feature>
<name>A0A8H3U4T8_VENIN</name>
<keyword evidence="2" id="KW-0472">Membrane</keyword>